<gene>
    <name evidence="7" type="ORF">LZ016_10705</name>
</gene>
<feature type="domain" description="ABC-2 type transporter transmembrane" evidence="6">
    <location>
        <begin position="184"/>
        <end position="372"/>
    </location>
</feature>
<evidence type="ECO:0000313" key="8">
    <source>
        <dbReference type="Proteomes" id="UP001203058"/>
    </source>
</evidence>
<evidence type="ECO:0000256" key="3">
    <source>
        <dbReference type="ARBA" id="ARBA00022989"/>
    </source>
</evidence>
<organism evidence="7 8">
    <name type="scientific">Sphingomonas telluris</name>
    <dbReference type="NCBI Taxonomy" id="2907998"/>
    <lineage>
        <taxon>Bacteria</taxon>
        <taxon>Pseudomonadati</taxon>
        <taxon>Pseudomonadota</taxon>
        <taxon>Alphaproteobacteria</taxon>
        <taxon>Sphingomonadales</taxon>
        <taxon>Sphingomonadaceae</taxon>
        <taxon>Sphingomonas</taxon>
    </lineage>
</organism>
<dbReference type="Pfam" id="PF12698">
    <property type="entry name" value="ABC2_membrane_3"/>
    <property type="match status" value="1"/>
</dbReference>
<feature type="transmembrane region" description="Helical" evidence="5">
    <location>
        <begin position="184"/>
        <end position="201"/>
    </location>
</feature>
<dbReference type="RefSeq" id="WP_241447360.1">
    <property type="nucleotide sequence ID" value="NZ_JAKZHW010000001.1"/>
</dbReference>
<protein>
    <submittedName>
        <fullName evidence="7">ABC transporter permease</fullName>
    </submittedName>
</protein>
<dbReference type="EMBL" id="JAKZHW010000001">
    <property type="protein sequence ID" value="MCH8616567.1"/>
    <property type="molecule type" value="Genomic_DNA"/>
</dbReference>
<evidence type="ECO:0000256" key="5">
    <source>
        <dbReference type="SAM" id="Phobius"/>
    </source>
</evidence>
<comment type="caution">
    <text evidence="7">The sequence shown here is derived from an EMBL/GenBank/DDBJ whole genome shotgun (WGS) entry which is preliminary data.</text>
</comment>
<evidence type="ECO:0000256" key="2">
    <source>
        <dbReference type="ARBA" id="ARBA00022692"/>
    </source>
</evidence>
<evidence type="ECO:0000313" key="7">
    <source>
        <dbReference type="EMBL" id="MCH8616567.1"/>
    </source>
</evidence>
<evidence type="ECO:0000256" key="1">
    <source>
        <dbReference type="ARBA" id="ARBA00004141"/>
    </source>
</evidence>
<accession>A0ABS9VNL3</accession>
<comment type="subcellular location">
    <subcellularLocation>
        <location evidence="1">Membrane</location>
        <topology evidence="1">Multi-pass membrane protein</topology>
    </subcellularLocation>
</comment>
<reference evidence="7 8" key="1">
    <citation type="submission" date="2022-03" db="EMBL/GenBank/DDBJ databases">
        <authorList>
            <person name="Jo J.-H."/>
            <person name="Im W.-T."/>
        </authorList>
    </citation>
    <scope>NUCLEOTIDE SEQUENCE [LARGE SCALE GENOMIC DNA]</scope>
    <source>
        <strain evidence="7 8">SM33</strain>
    </source>
</reference>
<keyword evidence="3 5" id="KW-1133">Transmembrane helix</keyword>
<evidence type="ECO:0000259" key="6">
    <source>
        <dbReference type="Pfam" id="PF12698"/>
    </source>
</evidence>
<keyword evidence="4 5" id="KW-0472">Membrane</keyword>
<evidence type="ECO:0000256" key="4">
    <source>
        <dbReference type="ARBA" id="ARBA00023136"/>
    </source>
</evidence>
<keyword evidence="8" id="KW-1185">Reference proteome</keyword>
<feature type="transmembrane region" description="Helical" evidence="5">
    <location>
        <begin position="221"/>
        <end position="251"/>
    </location>
</feature>
<proteinExistence type="predicted"/>
<keyword evidence="2 5" id="KW-0812">Transmembrane</keyword>
<dbReference type="Proteomes" id="UP001203058">
    <property type="component" value="Unassembled WGS sequence"/>
</dbReference>
<feature type="transmembrane region" description="Helical" evidence="5">
    <location>
        <begin position="304"/>
        <end position="324"/>
    </location>
</feature>
<name>A0ABS9VNL3_9SPHN</name>
<dbReference type="InterPro" id="IPR013525">
    <property type="entry name" value="ABC2_TM"/>
</dbReference>
<sequence>MRELLRAAFVIARRDFTATVLSRAFLLFLLGPFFPVLMILVFGAATAPMGDVNEKPTVAVISSAAEFEALEQARQRLDEAISPATLVNIAHVEPTGDPQQAANVLQARKPGYVAVLVGGLDDPRLVGSVGAASGTARQMRVFIAEARRHRESNGPVNLPVLRTEQAPAVPAGAQAMTARGGQSLLFLLTLLLAGMLLSQLIEEKSNKVIEVLAAAVPVDSIFLGKLLAMLTASLVGIAVWTSVGAAVIAAVSSHGLQNLPVPAVGWPAFILLGLVYFAMSYLLLGAIFLGIGAHASSAREVQTLSMPVTMAQVVIFALASVAVGQPDSTKAMAAAAFPLSSPYVMIARAAEVPGLWPHLVAVAWQLLWVALFLRVASGVFRKSVLKSGRVKVKPRKPARA</sequence>
<feature type="transmembrane region" description="Helical" evidence="5">
    <location>
        <begin position="20"/>
        <end position="45"/>
    </location>
</feature>
<feature type="transmembrane region" description="Helical" evidence="5">
    <location>
        <begin position="263"/>
        <end position="292"/>
    </location>
</feature>
<feature type="transmembrane region" description="Helical" evidence="5">
    <location>
        <begin position="356"/>
        <end position="376"/>
    </location>
</feature>